<evidence type="ECO:0000313" key="2">
    <source>
        <dbReference type="Proteomes" id="UP001202328"/>
    </source>
</evidence>
<dbReference type="Proteomes" id="UP001202328">
    <property type="component" value="Unassembled WGS sequence"/>
</dbReference>
<feature type="non-terminal residue" evidence="1">
    <location>
        <position position="126"/>
    </location>
</feature>
<dbReference type="EMBL" id="JAJJMB010006856">
    <property type="protein sequence ID" value="KAI3933353.1"/>
    <property type="molecule type" value="Genomic_DNA"/>
</dbReference>
<proteinExistence type="predicted"/>
<accession>A0AAD4T327</accession>
<protein>
    <submittedName>
        <fullName evidence="1">Uncharacterized protein</fullName>
    </submittedName>
</protein>
<reference evidence="1" key="1">
    <citation type="submission" date="2022-04" db="EMBL/GenBank/DDBJ databases">
        <title>A functionally conserved STORR gene fusion in Papaver species that diverged 16.8 million years ago.</title>
        <authorList>
            <person name="Catania T."/>
        </authorList>
    </citation>
    <scope>NUCLEOTIDE SEQUENCE</scope>
    <source>
        <strain evidence="1">S-188037</strain>
    </source>
</reference>
<dbReference type="PANTHER" id="PTHR43383:SF2">
    <property type="entry name" value="AMIDOHYDROLASE 2 FAMILY PROTEIN"/>
    <property type="match status" value="1"/>
</dbReference>
<comment type="caution">
    <text evidence="1">The sequence shown here is derived from an EMBL/GenBank/DDBJ whole genome shotgun (WGS) entry which is preliminary data.</text>
</comment>
<organism evidence="1 2">
    <name type="scientific">Papaver atlanticum</name>
    <dbReference type="NCBI Taxonomy" id="357466"/>
    <lineage>
        <taxon>Eukaryota</taxon>
        <taxon>Viridiplantae</taxon>
        <taxon>Streptophyta</taxon>
        <taxon>Embryophyta</taxon>
        <taxon>Tracheophyta</taxon>
        <taxon>Spermatophyta</taxon>
        <taxon>Magnoliopsida</taxon>
        <taxon>Ranunculales</taxon>
        <taxon>Papaveraceae</taxon>
        <taxon>Papaveroideae</taxon>
        <taxon>Papaver</taxon>
    </lineage>
</organism>
<dbReference type="AlphaFoldDB" id="A0AAD4T327"/>
<name>A0AAD4T327_9MAGN</name>
<evidence type="ECO:0000313" key="1">
    <source>
        <dbReference type="EMBL" id="KAI3933353.1"/>
    </source>
</evidence>
<sequence length="126" mass="14204">MDIVDNHAHNLVSINSTFPFIKCFSEADGDALSFAPHTLSFKRSIRDIGELYGCEKTLKGIEEYRKSSGLESISSECFKAAKISVLLIDDGLEIDKMHDLEWHKSVAPVVARILRIEYFAEKILND</sequence>
<dbReference type="PANTHER" id="PTHR43383">
    <property type="entry name" value="NODULIN 6"/>
    <property type="match status" value="1"/>
</dbReference>
<keyword evidence="2" id="KW-1185">Reference proteome</keyword>
<gene>
    <name evidence="1" type="ORF">MKW98_006712</name>
</gene>
<dbReference type="Gene3D" id="3.20.20.140">
    <property type="entry name" value="Metal-dependent hydrolases"/>
    <property type="match status" value="1"/>
</dbReference>